<sequence>MRDAEMLTRNQLTIFVGLLSFSLLGWSVASISTSLPKIIKEFGMSYEVAGILAGTMPAGGRDGVRSGHAVGQARLL</sequence>
<evidence type="ECO:0008006" key="2">
    <source>
        <dbReference type="Google" id="ProtNLM"/>
    </source>
</evidence>
<comment type="caution">
    <text evidence="1">The sequence shown here is derived from an EMBL/GenBank/DDBJ whole genome shotgun (WGS) entry which is preliminary data.</text>
</comment>
<organism evidence="1">
    <name type="scientific">Caldiarchaeum subterraneum</name>
    <dbReference type="NCBI Taxonomy" id="311458"/>
    <lineage>
        <taxon>Archaea</taxon>
        <taxon>Nitrososphaerota</taxon>
        <taxon>Candidatus Caldarchaeales</taxon>
        <taxon>Candidatus Caldarchaeaceae</taxon>
        <taxon>Candidatus Caldarchaeum</taxon>
    </lineage>
</organism>
<accession>A0A7J3VUR7</accession>
<evidence type="ECO:0000313" key="1">
    <source>
        <dbReference type="EMBL" id="HHM44707.1"/>
    </source>
</evidence>
<proteinExistence type="predicted"/>
<reference evidence="1" key="1">
    <citation type="journal article" date="2020" name="mSystems">
        <title>Genome- and Community-Level Interaction Insights into Carbon Utilization and Element Cycling Functions of Hydrothermarchaeota in Hydrothermal Sediment.</title>
        <authorList>
            <person name="Zhou Z."/>
            <person name="Liu Y."/>
            <person name="Xu W."/>
            <person name="Pan J."/>
            <person name="Luo Z.H."/>
            <person name="Li M."/>
        </authorList>
    </citation>
    <scope>NUCLEOTIDE SEQUENCE [LARGE SCALE GENOMIC DNA]</scope>
    <source>
        <strain evidence="1">SpSt-1074</strain>
    </source>
</reference>
<name>A0A7J3VUR7_CALS0</name>
<dbReference type="AlphaFoldDB" id="A0A7J3VUR7"/>
<dbReference type="EMBL" id="DRXH01000184">
    <property type="protein sequence ID" value="HHM44707.1"/>
    <property type="molecule type" value="Genomic_DNA"/>
</dbReference>
<gene>
    <name evidence="1" type="ORF">ENM31_05375</name>
</gene>
<protein>
    <recommendedName>
        <fullName evidence="2">MFS transporter</fullName>
    </recommendedName>
</protein>